<dbReference type="EMBL" id="JWZX01003033">
    <property type="protein sequence ID" value="KOO24954.1"/>
    <property type="molecule type" value="Genomic_DNA"/>
</dbReference>
<evidence type="ECO:0000313" key="2">
    <source>
        <dbReference type="Proteomes" id="UP000037460"/>
    </source>
</evidence>
<accession>A0A0M0JEF3</accession>
<feature type="non-terminal residue" evidence="1">
    <location>
        <position position="111"/>
    </location>
</feature>
<protein>
    <submittedName>
        <fullName evidence="1">Uncharacterized protein</fullName>
    </submittedName>
</protein>
<proteinExistence type="predicted"/>
<sequence length="111" mass="11427">MDADYYIKNNPFKKPEEPPSAKVKRTLTVLGFLALLAFWSINASPAVDVRDNAMEARGHLVPLEAAPVRPAGGGMANASVVVAKADDSSNAIASSSSAQAGSAVDASVQVS</sequence>
<gene>
    <name evidence="1" type="ORF">Ctob_002448</name>
</gene>
<name>A0A0M0JEF3_9EUKA</name>
<dbReference type="Proteomes" id="UP000037460">
    <property type="component" value="Unassembled WGS sequence"/>
</dbReference>
<organism evidence="1 2">
    <name type="scientific">Chrysochromulina tobinii</name>
    <dbReference type="NCBI Taxonomy" id="1460289"/>
    <lineage>
        <taxon>Eukaryota</taxon>
        <taxon>Haptista</taxon>
        <taxon>Haptophyta</taxon>
        <taxon>Prymnesiophyceae</taxon>
        <taxon>Prymnesiales</taxon>
        <taxon>Chrysochromulinaceae</taxon>
        <taxon>Chrysochromulina</taxon>
    </lineage>
</organism>
<keyword evidence="2" id="KW-1185">Reference proteome</keyword>
<dbReference type="AlphaFoldDB" id="A0A0M0JEF3"/>
<reference evidence="2" key="1">
    <citation type="journal article" date="2015" name="PLoS Genet.">
        <title>Genome Sequence and Transcriptome Analyses of Chrysochromulina tobin: Metabolic Tools for Enhanced Algal Fitness in the Prominent Order Prymnesiales (Haptophyceae).</title>
        <authorList>
            <person name="Hovde B.T."/>
            <person name="Deodato C.R."/>
            <person name="Hunsperger H.M."/>
            <person name="Ryken S.A."/>
            <person name="Yost W."/>
            <person name="Jha R.K."/>
            <person name="Patterson J."/>
            <person name="Monnat R.J. Jr."/>
            <person name="Barlow S.B."/>
            <person name="Starkenburg S.R."/>
            <person name="Cattolico R.A."/>
        </authorList>
    </citation>
    <scope>NUCLEOTIDE SEQUENCE</scope>
    <source>
        <strain evidence="2">CCMP291</strain>
    </source>
</reference>
<comment type="caution">
    <text evidence="1">The sequence shown here is derived from an EMBL/GenBank/DDBJ whole genome shotgun (WGS) entry which is preliminary data.</text>
</comment>
<evidence type="ECO:0000313" key="1">
    <source>
        <dbReference type="EMBL" id="KOO24954.1"/>
    </source>
</evidence>